<sequence>MPQPPRRADLPSSLYCSLCRETQDQGQGEEREEDEEHEPPEDRGRRWRGLRLELELELVRKATATMGRKETLCGARLDKAHTKQHQPSPPPFLPPDTPTPFRRRRVAWPATRWLQSAARCPSPTNSIEHPRPASPPRDLAFASVAHRDFRRIIAGASFPRLYRSPPPPQLLGILVRTEIMPVEAPHPRARRPRPRPRRRLLLRPPPGVQMASLGLPRDGRVHLMRSGLPDDLAVLFPDAIVIVLSDNDYDDVVLPELAVYDPFTRGYMLLPPIPDSLVAASVRLSRPSLSRPFSFLSRERRPASPFSSPQAQLFSRPISLAHAEAQPVRVFFFPAFESRTAGTSPASPSRSRAVFAPRASFPGLFKPPQAAVPRRHSRSPPCPAPPSLVEFAAEVRVEVRKSPSFQSPSLPLSSAPAPRRRELPPPRDLRLDLPKPNPRVPSFLPRQSRRDSELPSVGFARLPARFRPSAAARRRESFPFDLSHPSRLESNRSAPSQPQNDSFEGDQDQVFEEESPQRVVTSISHQYQKELSRTEYRTEQTVVVGGGPTADPRLNVLAPSYGSTEY</sequence>
<feature type="region of interest" description="Disordered" evidence="1">
    <location>
        <begin position="402"/>
        <end position="456"/>
    </location>
</feature>
<feature type="region of interest" description="Disordered" evidence="1">
    <location>
        <begin position="80"/>
        <end position="99"/>
    </location>
</feature>
<accession>A0A835F144</accession>
<name>A0A835F144_9POAL</name>
<dbReference type="PANTHER" id="PTHR31264">
    <property type="entry name" value="OS07G0554500 PROTEIN-RELATED"/>
    <property type="match status" value="1"/>
</dbReference>
<evidence type="ECO:0000313" key="3">
    <source>
        <dbReference type="Proteomes" id="UP000636709"/>
    </source>
</evidence>
<feature type="compositionally biased region" description="Acidic residues" evidence="1">
    <location>
        <begin position="30"/>
        <end position="39"/>
    </location>
</feature>
<feature type="region of interest" description="Disordered" evidence="1">
    <location>
        <begin position="20"/>
        <end position="48"/>
    </location>
</feature>
<protein>
    <submittedName>
        <fullName evidence="2">Uncharacterized protein</fullName>
    </submittedName>
</protein>
<comment type="caution">
    <text evidence="2">The sequence shown here is derived from an EMBL/GenBank/DDBJ whole genome shotgun (WGS) entry which is preliminary data.</text>
</comment>
<dbReference type="EMBL" id="JACEFO010001653">
    <property type="protein sequence ID" value="KAF8725384.1"/>
    <property type="molecule type" value="Genomic_DNA"/>
</dbReference>
<feature type="region of interest" description="Disordered" evidence="1">
    <location>
        <begin position="470"/>
        <end position="566"/>
    </location>
</feature>
<feature type="compositionally biased region" description="Acidic residues" evidence="1">
    <location>
        <begin position="503"/>
        <end position="514"/>
    </location>
</feature>
<feature type="compositionally biased region" description="Basic and acidic residues" evidence="1">
    <location>
        <begin position="527"/>
        <end position="538"/>
    </location>
</feature>
<proteinExistence type="predicted"/>
<feature type="compositionally biased region" description="Pro residues" evidence="1">
    <location>
        <begin position="87"/>
        <end position="98"/>
    </location>
</feature>
<organism evidence="2 3">
    <name type="scientific">Digitaria exilis</name>
    <dbReference type="NCBI Taxonomy" id="1010633"/>
    <lineage>
        <taxon>Eukaryota</taxon>
        <taxon>Viridiplantae</taxon>
        <taxon>Streptophyta</taxon>
        <taxon>Embryophyta</taxon>
        <taxon>Tracheophyta</taxon>
        <taxon>Spermatophyta</taxon>
        <taxon>Magnoliopsida</taxon>
        <taxon>Liliopsida</taxon>
        <taxon>Poales</taxon>
        <taxon>Poaceae</taxon>
        <taxon>PACMAD clade</taxon>
        <taxon>Panicoideae</taxon>
        <taxon>Panicodae</taxon>
        <taxon>Paniceae</taxon>
        <taxon>Anthephorinae</taxon>
        <taxon>Digitaria</taxon>
    </lineage>
</organism>
<dbReference type="AlphaFoldDB" id="A0A835F144"/>
<dbReference type="PANTHER" id="PTHR31264:SF3">
    <property type="entry name" value="OS07G0554100 PROTEIN"/>
    <property type="match status" value="1"/>
</dbReference>
<gene>
    <name evidence="2" type="ORF">HU200_019901</name>
</gene>
<feature type="region of interest" description="Disordered" evidence="1">
    <location>
        <begin position="366"/>
        <end position="385"/>
    </location>
</feature>
<dbReference type="Proteomes" id="UP000636709">
    <property type="component" value="Unassembled WGS sequence"/>
</dbReference>
<evidence type="ECO:0000313" key="2">
    <source>
        <dbReference type="EMBL" id="KAF8725384.1"/>
    </source>
</evidence>
<feature type="compositionally biased region" description="Low complexity" evidence="1">
    <location>
        <begin position="402"/>
        <end position="417"/>
    </location>
</feature>
<feature type="compositionally biased region" description="Polar residues" evidence="1">
    <location>
        <begin position="491"/>
        <end position="502"/>
    </location>
</feature>
<keyword evidence="3" id="KW-1185">Reference proteome</keyword>
<feature type="compositionally biased region" description="Basic and acidic residues" evidence="1">
    <location>
        <begin position="473"/>
        <end position="490"/>
    </location>
</feature>
<evidence type="ECO:0000256" key="1">
    <source>
        <dbReference type="SAM" id="MobiDB-lite"/>
    </source>
</evidence>
<reference evidence="2" key="1">
    <citation type="submission" date="2020-07" db="EMBL/GenBank/DDBJ databases">
        <title>Genome sequence and genetic diversity analysis of an under-domesticated orphan crop, white fonio (Digitaria exilis).</title>
        <authorList>
            <person name="Bennetzen J.L."/>
            <person name="Chen S."/>
            <person name="Ma X."/>
            <person name="Wang X."/>
            <person name="Yssel A.E.J."/>
            <person name="Chaluvadi S.R."/>
            <person name="Johnson M."/>
            <person name="Gangashetty P."/>
            <person name="Hamidou F."/>
            <person name="Sanogo M.D."/>
            <person name="Zwaenepoel A."/>
            <person name="Wallace J."/>
            <person name="Van De Peer Y."/>
            <person name="Van Deynze A."/>
        </authorList>
    </citation>
    <scope>NUCLEOTIDE SEQUENCE</scope>
    <source>
        <tissue evidence="2">Leaves</tissue>
    </source>
</reference>
<feature type="compositionally biased region" description="Basic and acidic residues" evidence="1">
    <location>
        <begin position="419"/>
        <end position="433"/>
    </location>
</feature>